<feature type="region of interest" description="Disordered" evidence="1">
    <location>
        <begin position="17"/>
        <end position="56"/>
    </location>
</feature>
<dbReference type="RefSeq" id="WP_158098080.1">
    <property type="nucleotide sequence ID" value="NZ_JAUEII010000009.1"/>
</dbReference>
<reference evidence="2" key="1">
    <citation type="submission" date="2023-06" db="EMBL/GenBank/DDBJ databases">
        <authorList>
            <person name="Zeman M."/>
            <person name="Kubasova T."/>
            <person name="Jahodarova E."/>
            <person name="Nykrynova M."/>
            <person name="Rychlik I."/>
        </authorList>
    </citation>
    <scope>NUCLEOTIDE SEQUENCE</scope>
    <source>
        <strain evidence="2">84_SSukc20</strain>
    </source>
</reference>
<feature type="compositionally biased region" description="Basic residues" evidence="1">
    <location>
        <begin position="30"/>
        <end position="45"/>
    </location>
</feature>
<gene>
    <name evidence="2" type="ORF">QVO10_05895</name>
</gene>
<name>A0ABT7X4B0_9BACE</name>
<reference evidence="2" key="2">
    <citation type="submission" date="2024-05" db="EMBL/GenBank/DDBJ databases">
        <title>Identification and characterization of horizontal gene transfer across gut microbiota members of farm animals based on homology search.</title>
        <authorList>
            <person name="Schwarzerova J."/>
            <person name="Nykrynova M."/>
            <person name="Jureckova K."/>
            <person name="Cejkova D."/>
            <person name="Rychlik I."/>
        </authorList>
    </citation>
    <scope>NUCLEOTIDE SEQUENCE</scope>
    <source>
        <strain evidence="2">84_SSukc20</strain>
    </source>
</reference>
<dbReference type="Proteomes" id="UP001167871">
    <property type="component" value="Unassembled WGS sequence"/>
</dbReference>
<evidence type="ECO:0000313" key="3">
    <source>
        <dbReference type="Proteomes" id="UP001167871"/>
    </source>
</evidence>
<feature type="compositionally biased region" description="Basic and acidic residues" evidence="1">
    <location>
        <begin position="47"/>
        <end position="56"/>
    </location>
</feature>
<protein>
    <submittedName>
        <fullName evidence="2">Uncharacterized protein</fullName>
    </submittedName>
</protein>
<evidence type="ECO:0000313" key="2">
    <source>
        <dbReference type="EMBL" id="MDN0048921.1"/>
    </source>
</evidence>
<keyword evidence="3" id="KW-1185">Reference proteome</keyword>
<accession>A0ABT7X4B0</accession>
<organism evidence="2 3">
    <name type="scientific">Bacteroides gallinaceum</name>
    <dbReference type="NCBI Taxonomy" id="1462571"/>
    <lineage>
        <taxon>Bacteria</taxon>
        <taxon>Pseudomonadati</taxon>
        <taxon>Bacteroidota</taxon>
        <taxon>Bacteroidia</taxon>
        <taxon>Bacteroidales</taxon>
        <taxon>Bacteroidaceae</taxon>
        <taxon>Bacteroides</taxon>
    </lineage>
</organism>
<sequence>MIWDEFLRHFRFCDEEDSGLSDEEQERKGPKNRPKHTRKQRHQAKKNFLEKFKTAS</sequence>
<proteinExistence type="predicted"/>
<dbReference type="EMBL" id="JAUEII010000009">
    <property type="protein sequence ID" value="MDN0048921.1"/>
    <property type="molecule type" value="Genomic_DNA"/>
</dbReference>
<evidence type="ECO:0000256" key="1">
    <source>
        <dbReference type="SAM" id="MobiDB-lite"/>
    </source>
</evidence>
<comment type="caution">
    <text evidence="2">The sequence shown here is derived from an EMBL/GenBank/DDBJ whole genome shotgun (WGS) entry which is preliminary data.</text>
</comment>